<gene>
    <name evidence="1" type="ORF">pipiens_010720</name>
</gene>
<comment type="caution">
    <text evidence="1">The sequence shown here is derived from an EMBL/GenBank/DDBJ whole genome shotgun (WGS) entry which is preliminary data.</text>
</comment>
<proteinExistence type="predicted"/>
<protein>
    <submittedName>
        <fullName evidence="1">Uncharacterized protein</fullName>
    </submittedName>
</protein>
<dbReference type="Proteomes" id="UP001562425">
    <property type="component" value="Unassembled WGS sequence"/>
</dbReference>
<evidence type="ECO:0000313" key="2">
    <source>
        <dbReference type="Proteomes" id="UP001562425"/>
    </source>
</evidence>
<accession>A0ABD1D980</accession>
<reference evidence="1 2" key="1">
    <citation type="submission" date="2024-05" db="EMBL/GenBank/DDBJ databases">
        <title>Culex pipiens pipiens assembly and annotation.</title>
        <authorList>
            <person name="Alout H."/>
            <person name="Durand T."/>
        </authorList>
    </citation>
    <scope>NUCLEOTIDE SEQUENCE [LARGE SCALE GENOMIC DNA]</scope>
    <source>
        <strain evidence="1">HA-2024</strain>
        <tissue evidence="1">Whole body</tissue>
    </source>
</reference>
<dbReference type="EMBL" id="JBEHCU010006817">
    <property type="protein sequence ID" value="KAL1396148.1"/>
    <property type="molecule type" value="Genomic_DNA"/>
</dbReference>
<sequence length="120" mass="13081">MLFYEDALKKAPSGSIRLGLLTFGLVFAVAKSVETFHTGSGQSVVEFWPKSVVASGKQNCIAHQDKSSVQPAGTGSSVKRRRLQICDQECVGRNGRIRIRSEMIVEGRRGPGGDLCRRSE</sequence>
<name>A0ABD1D980_CULPP</name>
<organism evidence="1 2">
    <name type="scientific">Culex pipiens pipiens</name>
    <name type="common">Northern house mosquito</name>
    <dbReference type="NCBI Taxonomy" id="38569"/>
    <lineage>
        <taxon>Eukaryota</taxon>
        <taxon>Metazoa</taxon>
        <taxon>Ecdysozoa</taxon>
        <taxon>Arthropoda</taxon>
        <taxon>Hexapoda</taxon>
        <taxon>Insecta</taxon>
        <taxon>Pterygota</taxon>
        <taxon>Neoptera</taxon>
        <taxon>Endopterygota</taxon>
        <taxon>Diptera</taxon>
        <taxon>Nematocera</taxon>
        <taxon>Culicoidea</taxon>
        <taxon>Culicidae</taxon>
        <taxon>Culicinae</taxon>
        <taxon>Culicini</taxon>
        <taxon>Culex</taxon>
        <taxon>Culex</taxon>
    </lineage>
</organism>
<keyword evidence="2" id="KW-1185">Reference proteome</keyword>
<evidence type="ECO:0000313" key="1">
    <source>
        <dbReference type="EMBL" id="KAL1396148.1"/>
    </source>
</evidence>
<dbReference type="AlphaFoldDB" id="A0ABD1D980"/>